<comment type="subcellular location">
    <subcellularLocation>
        <location evidence="1 13">Cytoplasm</location>
    </subcellularLocation>
</comment>
<dbReference type="CDD" id="cd00560">
    <property type="entry name" value="PanC"/>
    <property type="match status" value="1"/>
</dbReference>
<evidence type="ECO:0000256" key="3">
    <source>
        <dbReference type="ARBA" id="ARBA00009256"/>
    </source>
</evidence>
<dbReference type="PANTHER" id="PTHR21299">
    <property type="entry name" value="CYTIDYLATE KINASE/PANTOATE-BETA-ALANINE LIGASE"/>
    <property type="match status" value="1"/>
</dbReference>
<feature type="active site" description="Proton donor" evidence="13">
    <location>
        <position position="40"/>
    </location>
</feature>
<evidence type="ECO:0000256" key="9">
    <source>
        <dbReference type="ARBA" id="ARBA00022741"/>
    </source>
</evidence>
<feature type="binding site" evidence="13">
    <location>
        <position position="64"/>
    </location>
    <ligand>
        <name>(R)-pantoate</name>
        <dbReference type="ChEBI" id="CHEBI:15980"/>
    </ligand>
</feature>
<dbReference type="InterPro" id="IPR003721">
    <property type="entry name" value="Pantoate_ligase"/>
</dbReference>
<dbReference type="SUPFAM" id="SSF52374">
    <property type="entry name" value="Nucleotidylyl transferase"/>
    <property type="match status" value="1"/>
</dbReference>
<comment type="function">
    <text evidence="12 13">Catalyzes the condensation of pantoate with beta-alanine in an ATP-dependent reaction via a pantoyl-adenylate intermediate.</text>
</comment>
<evidence type="ECO:0000313" key="14">
    <source>
        <dbReference type="EMBL" id="QDT66412.1"/>
    </source>
</evidence>
<dbReference type="UniPathway" id="UPA00028">
    <property type="reaction ID" value="UER00005"/>
</dbReference>
<feature type="binding site" evidence="13">
    <location>
        <begin position="150"/>
        <end position="153"/>
    </location>
    <ligand>
        <name>ATP</name>
        <dbReference type="ChEBI" id="CHEBI:30616"/>
    </ligand>
</feature>
<dbReference type="GO" id="GO:0005524">
    <property type="term" value="F:ATP binding"/>
    <property type="evidence" value="ECO:0007669"/>
    <property type="project" value="UniProtKB-KW"/>
</dbReference>
<keyword evidence="15" id="KW-1185">Reference proteome</keyword>
<dbReference type="Proteomes" id="UP000319976">
    <property type="component" value="Chromosome"/>
</dbReference>
<keyword evidence="6 13" id="KW-0963">Cytoplasm</keyword>
<evidence type="ECO:0000256" key="5">
    <source>
        <dbReference type="ARBA" id="ARBA00014155"/>
    </source>
</evidence>
<dbReference type="Pfam" id="PF02569">
    <property type="entry name" value="Pantoate_ligase"/>
    <property type="match status" value="1"/>
</dbReference>
<feature type="binding site" evidence="13">
    <location>
        <begin position="33"/>
        <end position="40"/>
    </location>
    <ligand>
        <name>ATP</name>
        <dbReference type="ChEBI" id="CHEBI:30616"/>
    </ligand>
</feature>
<accession>A0A517TDG6</accession>
<dbReference type="InterPro" id="IPR004821">
    <property type="entry name" value="Cyt_trans-like"/>
</dbReference>
<dbReference type="KEGG" id="chya:V22_36790"/>
<feature type="binding site" evidence="13">
    <location>
        <position position="64"/>
    </location>
    <ligand>
        <name>beta-alanine</name>
        <dbReference type="ChEBI" id="CHEBI:57966"/>
    </ligand>
</feature>
<evidence type="ECO:0000256" key="8">
    <source>
        <dbReference type="ARBA" id="ARBA00022655"/>
    </source>
</evidence>
<keyword evidence="10 13" id="KW-0067">ATP-binding</keyword>
<evidence type="ECO:0000256" key="10">
    <source>
        <dbReference type="ARBA" id="ARBA00022840"/>
    </source>
</evidence>
<dbReference type="InterPro" id="IPR014729">
    <property type="entry name" value="Rossmann-like_a/b/a_fold"/>
</dbReference>
<dbReference type="PANTHER" id="PTHR21299:SF1">
    <property type="entry name" value="PANTOATE--BETA-ALANINE LIGASE"/>
    <property type="match status" value="1"/>
</dbReference>
<gene>
    <name evidence="13 14" type="primary">panC</name>
    <name evidence="14" type="ORF">V22_36790</name>
</gene>
<evidence type="ECO:0000256" key="11">
    <source>
        <dbReference type="ARBA" id="ARBA00048258"/>
    </source>
</evidence>
<comment type="similarity">
    <text evidence="3 13">Belongs to the pantothenate synthetase family.</text>
</comment>
<organism evidence="14 15">
    <name type="scientific">Calycomorphotria hydatis</name>
    <dbReference type="NCBI Taxonomy" id="2528027"/>
    <lineage>
        <taxon>Bacteria</taxon>
        <taxon>Pseudomonadati</taxon>
        <taxon>Planctomycetota</taxon>
        <taxon>Planctomycetia</taxon>
        <taxon>Planctomycetales</taxon>
        <taxon>Planctomycetaceae</taxon>
        <taxon>Calycomorphotria</taxon>
    </lineage>
</organism>
<proteinExistence type="inferred from homology"/>
<evidence type="ECO:0000256" key="12">
    <source>
        <dbReference type="ARBA" id="ARBA00055042"/>
    </source>
</evidence>
<comment type="subunit">
    <text evidence="13">Homodimer.</text>
</comment>
<reference evidence="14 15" key="1">
    <citation type="submission" date="2019-02" db="EMBL/GenBank/DDBJ databases">
        <title>Deep-cultivation of Planctomycetes and their phenomic and genomic characterization uncovers novel biology.</title>
        <authorList>
            <person name="Wiegand S."/>
            <person name="Jogler M."/>
            <person name="Boedeker C."/>
            <person name="Pinto D."/>
            <person name="Vollmers J."/>
            <person name="Rivas-Marin E."/>
            <person name="Kohn T."/>
            <person name="Peeters S.H."/>
            <person name="Heuer A."/>
            <person name="Rast P."/>
            <person name="Oberbeckmann S."/>
            <person name="Bunk B."/>
            <person name="Jeske O."/>
            <person name="Meyerdierks A."/>
            <person name="Storesund J.E."/>
            <person name="Kallscheuer N."/>
            <person name="Luecker S."/>
            <person name="Lage O.M."/>
            <person name="Pohl T."/>
            <person name="Merkel B.J."/>
            <person name="Hornburger P."/>
            <person name="Mueller R.-W."/>
            <person name="Bruemmer F."/>
            <person name="Labrenz M."/>
            <person name="Spormann A.M."/>
            <person name="Op den Camp H."/>
            <person name="Overmann J."/>
            <person name="Amann R."/>
            <person name="Jetten M.S.M."/>
            <person name="Mascher T."/>
            <person name="Medema M.H."/>
            <person name="Devos D.P."/>
            <person name="Kaster A.-K."/>
            <person name="Ovreas L."/>
            <person name="Rohde M."/>
            <person name="Galperin M.Y."/>
            <person name="Jogler C."/>
        </authorList>
    </citation>
    <scope>NUCLEOTIDE SEQUENCE [LARGE SCALE GENOMIC DNA]</scope>
    <source>
        <strain evidence="14 15">V22</strain>
    </source>
</reference>
<dbReference type="GO" id="GO:0004592">
    <property type="term" value="F:pantoate-beta-alanine ligase activity"/>
    <property type="evidence" value="ECO:0007669"/>
    <property type="project" value="UniProtKB-UniRule"/>
</dbReference>
<evidence type="ECO:0000256" key="6">
    <source>
        <dbReference type="ARBA" id="ARBA00022490"/>
    </source>
</evidence>
<dbReference type="RefSeq" id="WP_197439721.1">
    <property type="nucleotide sequence ID" value="NZ_CP036316.1"/>
</dbReference>
<evidence type="ECO:0000256" key="1">
    <source>
        <dbReference type="ARBA" id="ARBA00004496"/>
    </source>
</evidence>
<comment type="pathway">
    <text evidence="2 13">Cofactor biosynthesis; (R)-pantothenate biosynthesis; (R)-pantothenate from (R)-pantoate and beta-alanine: step 1/1.</text>
</comment>
<evidence type="ECO:0000256" key="2">
    <source>
        <dbReference type="ARBA" id="ARBA00004990"/>
    </source>
</evidence>
<dbReference type="FunFam" id="3.40.50.620:FF:000114">
    <property type="entry name" value="Pantothenate synthetase"/>
    <property type="match status" value="1"/>
</dbReference>
<keyword evidence="7 13" id="KW-0436">Ligase</keyword>
<evidence type="ECO:0000256" key="7">
    <source>
        <dbReference type="ARBA" id="ARBA00022598"/>
    </source>
</evidence>
<feature type="binding site" evidence="13">
    <location>
        <position position="156"/>
    </location>
    <ligand>
        <name>(R)-pantoate</name>
        <dbReference type="ChEBI" id="CHEBI:15980"/>
    </ligand>
</feature>
<evidence type="ECO:0000256" key="4">
    <source>
        <dbReference type="ARBA" id="ARBA00012219"/>
    </source>
</evidence>
<dbReference type="Gene3D" id="3.40.50.620">
    <property type="entry name" value="HUPs"/>
    <property type="match status" value="1"/>
</dbReference>
<name>A0A517TDG6_9PLAN</name>
<dbReference type="NCBIfam" id="TIGR00125">
    <property type="entry name" value="cyt_tran_rel"/>
    <property type="match status" value="1"/>
</dbReference>
<dbReference type="NCBIfam" id="TIGR00018">
    <property type="entry name" value="panC"/>
    <property type="match status" value="1"/>
</dbReference>
<comment type="miscellaneous">
    <text evidence="13">The reaction proceeds by a bi uni uni bi ping pong mechanism.</text>
</comment>
<evidence type="ECO:0000256" key="13">
    <source>
        <dbReference type="HAMAP-Rule" id="MF_00158"/>
    </source>
</evidence>
<dbReference type="EMBL" id="CP036316">
    <property type="protein sequence ID" value="QDT66412.1"/>
    <property type="molecule type" value="Genomic_DNA"/>
</dbReference>
<dbReference type="GO" id="GO:0015940">
    <property type="term" value="P:pantothenate biosynthetic process"/>
    <property type="evidence" value="ECO:0007669"/>
    <property type="project" value="UniProtKB-UniRule"/>
</dbReference>
<feature type="binding site" evidence="13">
    <location>
        <begin position="187"/>
        <end position="190"/>
    </location>
    <ligand>
        <name>ATP</name>
        <dbReference type="ChEBI" id="CHEBI:30616"/>
    </ligand>
</feature>
<comment type="catalytic activity">
    <reaction evidence="11 13">
        <text>(R)-pantoate + beta-alanine + ATP = (R)-pantothenate + AMP + diphosphate + H(+)</text>
        <dbReference type="Rhea" id="RHEA:10912"/>
        <dbReference type="ChEBI" id="CHEBI:15378"/>
        <dbReference type="ChEBI" id="CHEBI:15980"/>
        <dbReference type="ChEBI" id="CHEBI:29032"/>
        <dbReference type="ChEBI" id="CHEBI:30616"/>
        <dbReference type="ChEBI" id="CHEBI:33019"/>
        <dbReference type="ChEBI" id="CHEBI:57966"/>
        <dbReference type="ChEBI" id="CHEBI:456215"/>
        <dbReference type="EC" id="6.3.2.1"/>
    </reaction>
</comment>
<dbReference type="HAMAP" id="MF_00158">
    <property type="entry name" value="PanC"/>
    <property type="match status" value="1"/>
</dbReference>
<keyword evidence="8 13" id="KW-0566">Pantothenate biosynthesis</keyword>
<dbReference type="EC" id="6.3.2.1" evidence="4 13"/>
<dbReference type="GO" id="GO:0005829">
    <property type="term" value="C:cytosol"/>
    <property type="evidence" value="ECO:0007669"/>
    <property type="project" value="TreeGrafter"/>
</dbReference>
<protein>
    <recommendedName>
        <fullName evidence="5 13">Pantothenate synthetase</fullName>
        <shortName evidence="13">PS</shortName>
        <ecNumber evidence="4 13">6.3.2.1</ecNumber>
    </recommendedName>
    <alternativeName>
        <fullName evidence="13">Pantoate--beta-alanine ligase</fullName>
    </alternativeName>
    <alternativeName>
        <fullName evidence="13">Pantoate-activating enzyme</fullName>
    </alternativeName>
</protein>
<feature type="binding site" evidence="13">
    <location>
        <position position="179"/>
    </location>
    <ligand>
        <name>ATP</name>
        <dbReference type="ChEBI" id="CHEBI:30616"/>
    </ligand>
</feature>
<dbReference type="AlphaFoldDB" id="A0A517TDG6"/>
<dbReference type="Gene3D" id="3.30.1300.10">
    <property type="entry name" value="Pantoate-beta-alanine ligase, C-terminal domain"/>
    <property type="match status" value="1"/>
</dbReference>
<dbReference type="InterPro" id="IPR042176">
    <property type="entry name" value="Pantoate_ligase_C"/>
</dbReference>
<keyword evidence="9 13" id="KW-0547">Nucleotide-binding</keyword>
<sequence>MPDIQVLNTIDEVRACVRSWREAGNRVGLVPTMGALHDGHMSLVQAAREQCDRVLVTIFVNPTQFGPGEDLERYPRTLEADLQLCEEAGVTAVFVPDNDEMYPEHFTTYVDVEGISSELEGSHRDGHFRGVTTVVLKLFLIAQADYAFFGAKDYQQQLLIRLMCRDLNVPIEIVTCPTVREADGLALSSRNRYLSASERETALVFPQTLQRAAEWLKAGVSDIADIEKEMRQTLTETPGIELDYAVIRDAVTLKEIDQPVEQMVILGAIRLPSVRLIDNVVV</sequence>
<evidence type="ECO:0000313" key="15">
    <source>
        <dbReference type="Proteomes" id="UP000319976"/>
    </source>
</evidence>